<keyword evidence="3" id="KW-1185">Reference proteome</keyword>
<accession>A0ABP0PVL6</accession>
<evidence type="ECO:0000256" key="1">
    <source>
        <dbReference type="SAM" id="MobiDB-lite"/>
    </source>
</evidence>
<evidence type="ECO:0000313" key="2">
    <source>
        <dbReference type="EMBL" id="CAK9078755.1"/>
    </source>
</evidence>
<comment type="caution">
    <text evidence="2">The sequence shown here is derived from an EMBL/GenBank/DDBJ whole genome shotgun (WGS) entry which is preliminary data.</text>
</comment>
<organism evidence="2 3">
    <name type="scientific">Durusdinium trenchii</name>
    <dbReference type="NCBI Taxonomy" id="1381693"/>
    <lineage>
        <taxon>Eukaryota</taxon>
        <taxon>Sar</taxon>
        <taxon>Alveolata</taxon>
        <taxon>Dinophyceae</taxon>
        <taxon>Suessiales</taxon>
        <taxon>Symbiodiniaceae</taxon>
        <taxon>Durusdinium</taxon>
    </lineage>
</organism>
<sequence>MSYAREGDAHVGPIPLPGNQGTLTSADRNKIWHETGVSATVRWRQQWQARCLSLAGPASKLTRAKEMADAAILANGVEGGRAQAREDALQNQVNQMAATTTTMWQQLQLLTGRVAQLEGQLLAACNAMQKRRKQEPAPGMTKANRRKMEATPSSSPSSSTEDNKDAKPSTSKEKPERVNLRKPERVNQEPQRDEQECSPTEITDAGAALCSSPSGEAPTLIPVDDEAKSEDEKVPNALSMKVQVRDDAIDWYFLHPASLLHELTKRCSRLGDLVQGGGKARIRIYMDEIKPGNVLRPDHSRSVAMWYWTLMGLPSWYRSKTDGWFYFAAFPTKLVKDVEGGYSYLFARMMECFLELQDPFNFTTGFPCSSTSGMFLCQGGLEAVLSDEKALSQLWCLRGAAGTKPCCLCQNVVGHMKRENVAGHTWLVHYACSDGSRFAKHSSTSFQHMRDGLEALSGNRKECDKMGQLYGLVYKKAGILWHPSLKHYVDPTSQTFFDWMHILLASGGLGQYEMNEYLKVLQLNNVGLDQLDSFQQGVCIPKALTKLPKCFFAERICKDDDTHLRCFAGELLTAIPAMTLFNSLVLEPLGILRDHRLCFQQLATIIDILSKGKGALQFLPQLKRVDVKSDSQFDGGDASMCTADEMLSDHCCTCKKRVDPENSLVIVRASVKTPEARRCRSCHNVRGAIQRLANRHGNLVKEFTSVSGDRLQEFYSNFSNLRGEDLRMKIEETVTDWKTATTTYKFTQDAEFMDEIEVRKKYVDRPNVAENILLNGRRFFCPVKKVMLFADPKYNAKVEDTEELGTSTKRKAQTALKEDEEPKKPPRKPRKGQEDKNTEGEEPKLKAGEKKKLLKKLEMANAKDTLLKDAVERSVKFGDMIPSYVVSAAQACQQPDVFKTVKHSVDTGKGNASHLLTLLDEAVDKIVEATSRLKAQLDAAEAFNK</sequence>
<protein>
    <submittedName>
        <fullName evidence="2">Uncharacterized protein</fullName>
    </submittedName>
</protein>
<feature type="region of interest" description="Disordered" evidence="1">
    <location>
        <begin position="128"/>
        <end position="233"/>
    </location>
</feature>
<feature type="region of interest" description="Disordered" evidence="1">
    <location>
        <begin position="1"/>
        <end position="23"/>
    </location>
</feature>
<feature type="compositionally biased region" description="Basic and acidic residues" evidence="1">
    <location>
        <begin position="161"/>
        <end position="195"/>
    </location>
</feature>
<name>A0ABP0PVL6_9DINO</name>
<gene>
    <name evidence="2" type="ORF">CCMP2556_LOCUS38828</name>
</gene>
<evidence type="ECO:0000313" key="3">
    <source>
        <dbReference type="Proteomes" id="UP001642484"/>
    </source>
</evidence>
<dbReference type="EMBL" id="CAXAMN010023584">
    <property type="protein sequence ID" value="CAK9078755.1"/>
    <property type="molecule type" value="Genomic_DNA"/>
</dbReference>
<feature type="compositionally biased region" description="Basic and acidic residues" evidence="1">
    <location>
        <begin position="831"/>
        <end position="850"/>
    </location>
</feature>
<reference evidence="2 3" key="1">
    <citation type="submission" date="2024-02" db="EMBL/GenBank/DDBJ databases">
        <authorList>
            <person name="Chen Y."/>
            <person name="Shah S."/>
            <person name="Dougan E. K."/>
            <person name="Thang M."/>
            <person name="Chan C."/>
        </authorList>
    </citation>
    <scope>NUCLEOTIDE SEQUENCE [LARGE SCALE GENOMIC DNA]</scope>
</reference>
<feature type="region of interest" description="Disordered" evidence="1">
    <location>
        <begin position="800"/>
        <end position="850"/>
    </location>
</feature>
<proteinExistence type="predicted"/>
<dbReference type="Proteomes" id="UP001642484">
    <property type="component" value="Unassembled WGS sequence"/>
</dbReference>